<evidence type="ECO:0000256" key="1">
    <source>
        <dbReference type="ARBA" id="ARBA00006987"/>
    </source>
</evidence>
<dbReference type="Pfam" id="PF03401">
    <property type="entry name" value="TctC"/>
    <property type="match status" value="1"/>
</dbReference>
<comment type="similarity">
    <text evidence="1">Belongs to the UPF0065 (bug) family.</text>
</comment>
<dbReference type="Gene3D" id="3.40.190.10">
    <property type="entry name" value="Periplasmic binding protein-like II"/>
    <property type="match status" value="1"/>
</dbReference>
<proteinExistence type="inferred from homology"/>
<dbReference type="RefSeq" id="WP_244407489.1">
    <property type="nucleotide sequence ID" value="NZ_AP025637.1"/>
</dbReference>
<accession>A0ABN6P456</accession>
<dbReference type="InterPro" id="IPR005064">
    <property type="entry name" value="BUG"/>
</dbReference>
<dbReference type="SUPFAM" id="SSF53850">
    <property type="entry name" value="Periplasmic binding protein-like II"/>
    <property type="match status" value="1"/>
</dbReference>
<dbReference type="PANTHER" id="PTHR42928">
    <property type="entry name" value="TRICARBOXYLATE-BINDING PROTEIN"/>
    <property type="match status" value="1"/>
</dbReference>
<evidence type="ECO:0000313" key="3">
    <source>
        <dbReference type="Proteomes" id="UP000831327"/>
    </source>
</evidence>
<dbReference type="PANTHER" id="PTHR42928:SF5">
    <property type="entry name" value="BLR1237 PROTEIN"/>
    <property type="match status" value="1"/>
</dbReference>
<dbReference type="Gene3D" id="3.40.190.150">
    <property type="entry name" value="Bordetella uptake gene, domain 1"/>
    <property type="match status" value="1"/>
</dbReference>
<dbReference type="Proteomes" id="UP000831327">
    <property type="component" value="Chromosome"/>
</dbReference>
<protein>
    <submittedName>
        <fullName evidence="2">ABC transporter substrate-binding protein</fullName>
    </submittedName>
</protein>
<gene>
    <name evidence="2" type="ORF">Rmf_31850</name>
</gene>
<dbReference type="EMBL" id="AP025637">
    <property type="protein sequence ID" value="BDG73256.1"/>
    <property type="molecule type" value="Genomic_DNA"/>
</dbReference>
<organism evidence="2 3">
    <name type="scientific">Roseomonas fluvialis</name>
    <dbReference type="NCBI Taxonomy" id="1750527"/>
    <lineage>
        <taxon>Bacteria</taxon>
        <taxon>Pseudomonadati</taxon>
        <taxon>Pseudomonadota</taxon>
        <taxon>Alphaproteobacteria</taxon>
        <taxon>Acetobacterales</taxon>
        <taxon>Roseomonadaceae</taxon>
        <taxon>Roseomonas</taxon>
    </lineage>
</organism>
<reference evidence="2 3" key="1">
    <citation type="journal article" date="2016" name="Microbes Environ.">
        <title>Phylogenetically diverse aerobic anoxygenic phototrophic bacteria isolated from epilithic biofilms in Tama river, Japan.</title>
        <authorList>
            <person name="Hirose S."/>
            <person name="Matsuura K."/>
            <person name="Haruta S."/>
        </authorList>
    </citation>
    <scope>NUCLEOTIDE SEQUENCE [LARGE SCALE GENOMIC DNA]</scope>
    <source>
        <strain evidence="2 3">S08</strain>
    </source>
</reference>
<sequence length="341" mass="35923">MSALLRPHRLSPRLALGYLRRRRVVGASLAMAAAHRAVAQTPWPERPVRLVVGLPPGGQADLIARALVPHLASAFGQTFVVENRPGAGGTLAAAAVAQARDLHALGFVLGGPTTTARALNPALSYDPARDFTPVSLLVRVPFVLAVHPSLPVHDWAGFVAHVRANPGAVSYASIGAGTLTHLAMEELKARLGLDIAHVPYRGFPQATLDLVAGRVQAMFNVPSATLAHLSDGSLRAVVQTGDARLFTLPDVPTFEEAGLSDTSFFGWTGVVAPAGFPRDVADRLSRVIRAAYDTDPAARAGLDRTGTEFLGTSPAVFAAFQAREAARWTAVIARLGLRATD</sequence>
<dbReference type="CDD" id="cd07012">
    <property type="entry name" value="PBP2_Bug_TTT"/>
    <property type="match status" value="1"/>
</dbReference>
<keyword evidence="3" id="KW-1185">Reference proteome</keyword>
<dbReference type="InterPro" id="IPR042100">
    <property type="entry name" value="Bug_dom1"/>
</dbReference>
<evidence type="ECO:0000313" key="2">
    <source>
        <dbReference type="EMBL" id="BDG73256.1"/>
    </source>
</evidence>
<dbReference type="PIRSF" id="PIRSF017082">
    <property type="entry name" value="YflP"/>
    <property type="match status" value="1"/>
</dbReference>
<name>A0ABN6P456_9PROT</name>